<protein>
    <submittedName>
        <fullName evidence="1">7652_t:CDS:1</fullName>
    </submittedName>
</protein>
<accession>A0ABN7WAF5</accession>
<keyword evidence="2" id="KW-1185">Reference proteome</keyword>
<feature type="non-terminal residue" evidence="1">
    <location>
        <position position="1"/>
    </location>
</feature>
<dbReference type="Proteomes" id="UP000789901">
    <property type="component" value="Unassembled WGS sequence"/>
</dbReference>
<gene>
    <name evidence="1" type="ORF">GMARGA_LOCUS28598</name>
</gene>
<organism evidence="1 2">
    <name type="scientific">Gigaspora margarita</name>
    <dbReference type="NCBI Taxonomy" id="4874"/>
    <lineage>
        <taxon>Eukaryota</taxon>
        <taxon>Fungi</taxon>
        <taxon>Fungi incertae sedis</taxon>
        <taxon>Mucoromycota</taxon>
        <taxon>Glomeromycotina</taxon>
        <taxon>Glomeromycetes</taxon>
        <taxon>Diversisporales</taxon>
        <taxon>Gigasporaceae</taxon>
        <taxon>Gigaspora</taxon>
    </lineage>
</organism>
<name>A0ABN7WAF5_GIGMA</name>
<reference evidence="1 2" key="1">
    <citation type="submission" date="2021-06" db="EMBL/GenBank/DDBJ databases">
        <authorList>
            <person name="Kallberg Y."/>
            <person name="Tangrot J."/>
            <person name="Rosling A."/>
        </authorList>
    </citation>
    <scope>NUCLEOTIDE SEQUENCE [LARGE SCALE GENOMIC DNA]</scope>
    <source>
        <strain evidence="1 2">120-4 pot B 10/14</strain>
    </source>
</reference>
<feature type="non-terminal residue" evidence="1">
    <location>
        <position position="623"/>
    </location>
</feature>
<evidence type="ECO:0000313" key="1">
    <source>
        <dbReference type="EMBL" id="CAG8824540.1"/>
    </source>
</evidence>
<dbReference type="EMBL" id="CAJVQB010036857">
    <property type="protein sequence ID" value="CAG8824540.1"/>
    <property type="molecule type" value="Genomic_DNA"/>
</dbReference>
<proteinExistence type="predicted"/>
<evidence type="ECO:0000313" key="2">
    <source>
        <dbReference type="Proteomes" id="UP000789901"/>
    </source>
</evidence>
<comment type="caution">
    <text evidence="1">The sequence shown here is derived from an EMBL/GenBank/DDBJ whole genome shotgun (WGS) entry which is preliminary data.</text>
</comment>
<sequence>KNLNPNINATDDMLIKTIAQICNSLVQSLNVPNRLYESAICHLLDVVQNKVMIKSSEPNNDKQQSSLLNASKFWSFLLNATDKSIKMGLLETLTESKNDELINYFNSGVGFDYEITNRMLDFLRKKLHEHLEIAEHLFSFYYQWCDKTNDFPIYLEDLTVKMESLKDISLDGFSSQDYYQKVYQYKNSQTFANMVKNNVKDEYLQSSVLNVAKIFSENVIGQYQKTYIPKEKVRNELEIMAGDAALYLLCQRQNDLVVSIEYLPLIPPCTAHLRCLLQVFNQFKVRDADKSWVTEIKKDLKDVDMKLDMLPSIFQKLNRYLNELNDDTWSVIKEINFANEFIKYLLENLIRNDLTNLINAVDDQLDTKLLQENTVAALIEVNKALNPLNKDSARLLATLFLICLSENMYRNIAKQGELILKYNTTQNQHNDSPHVVASYNIAELHDLCGRALLIEKSRAFTNHLVDDDGSEDISMLMNQFVIQVDLAQQITNIASRLIQYSHFLYQKLHEEAYGTLDLQHLSIDHTYNDENNDFCALNKEICQNFVRFVNDKAELPQSPNWTGKWPIVQSKNDFLPTLRKIGTVLHDIFTGIPRQNRTIPEPVISDTVFKGKIFVADCHSHSL</sequence>